<dbReference type="GO" id="GO:0051123">
    <property type="term" value="P:RNA polymerase II preinitiation complex assembly"/>
    <property type="evidence" value="ECO:0007669"/>
    <property type="project" value="TreeGrafter"/>
</dbReference>
<evidence type="ECO:0000256" key="5">
    <source>
        <dbReference type="ARBA" id="ARBA00023242"/>
    </source>
</evidence>
<evidence type="ECO:0000256" key="4">
    <source>
        <dbReference type="ARBA" id="ARBA00023163"/>
    </source>
</evidence>
<comment type="similarity">
    <text evidence="2">Belongs to the TAF6 family.</text>
</comment>
<keyword evidence="7" id="KW-1185">Reference proteome</keyword>
<keyword evidence="4" id="KW-0804">Transcription</keyword>
<dbReference type="GO" id="GO:0005669">
    <property type="term" value="C:transcription factor TFIID complex"/>
    <property type="evidence" value="ECO:0007669"/>
    <property type="project" value="InterPro"/>
</dbReference>
<evidence type="ECO:0000313" key="6">
    <source>
        <dbReference type="EMBL" id="KAK9269275.1"/>
    </source>
</evidence>
<comment type="caution">
    <text evidence="6">The sequence shown here is derived from an EMBL/GenBank/DDBJ whole genome shotgun (WGS) entry which is preliminary data.</text>
</comment>
<dbReference type="InterPro" id="IPR037796">
    <property type="entry name" value="TAF6"/>
</dbReference>
<accession>A0AAP0NA77</accession>
<dbReference type="PANTHER" id="PTHR10221">
    <property type="entry name" value="TRANSCRIPTION INITIATION FACTOR TFIID SUBUNIT 6"/>
    <property type="match status" value="1"/>
</dbReference>
<evidence type="ECO:0000256" key="2">
    <source>
        <dbReference type="ARBA" id="ARBA00007688"/>
    </source>
</evidence>
<dbReference type="Proteomes" id="UP001415857">
    <property type="component" value="Unassembled WGS sequence"/>
</dbReference>
<reference evidence="6 7" key="1">
    <citation type="journal article" date="2024" name="Plant J.">
        <title>Genome sequences and population genomics reveal climatic adaptation and genomic divergence between two closely related sweetgum species.</title>
        <authorList>
            <person name="Xu W.Q."/>
            <person name="Ren C.Q."/>
            <person name="Zhang X.Y."/>
            <person name="Comes H.P."/>
            <person name="Liu X.H."/>
            <person name="Li Y.G."/>
            <person name="Kettle C.J."/>
            <person name="Jalonen R."/>
            <person name="Gaisberger H."/>
            <person name="Ma Y.Z."/>
            <person name="Qiu Y.X."/>
        </authorList>
    </citation>
    <scope>NUCLEOTIDE SEQUENCE [LARGE SCALE GENOMIC DNA]</scope>
    <source>
        <strain evidence="6">Hangzhou</strain>
    </source>
</reference>
<organism evidence="6 7">
    <name type="scientific">Liquidambar formosana</name>
    <name type="common">Formosan gum</name>
    <dbReference type="NCBI Taxonomy" id="63359"/>
    <lineage>
        <taxon>Eukaryota</taxon>
        <taxon>Viridiplantae</taxon>
        <taxon>Streptophyta</taxon>
        <taxon>Embryophyta</taxon>
        <taxon>Tracheophyta</taxon>
        <taxon>Spermatophyta</taxon>
        <taxon>Magnoliopsida</taxon>
        <taxon>eudicotyledons</taxon>
        <taxon>Gunneridae</taxon>
        <taxon>Pentapetalae</taxon>
        <taxon>Saxifragales</taxon>
        <taxon>Altingiaceae</taxon>
        <taxon>Liquidambar</taxon>
    </lineage>
</organism>
<keyword evidence="5" id="KW-0539">Nucleus</keyword>
<gene>
    <name evidence="6" type="ORF">L1049_001045</name>
</gene>
<sequence>MCIIIIGESNSLVSLSSSFSSPFQINQDKRKASTDNLLQQPPLKKVATDGPMGVVPLNSLPVDIQGAPGGFSTAVGGSTTVLSSMSRQLPNENMPGSGGGRDLGSRVLKTSAVLAQVWKEDTNAGPLLASLFEFFGESMFSFTPTPELSFFL</sequence>
<comment type="subcellular location">
    <subcellularLocation>
        <location evidence="1">Nucleus</location>
    </subcellularLocation>
</comment>
<evidence type="ECO:0000313" key="7">
    <source>
        <dbReference type="Proteomes" id="UP001415857"/>
    </source>
</evidence>
<dbReference type="GO" id="GO:0003713">
    <property type="term" value="F:transcription coactivator activity"/>
    <property type="evidence" value="ECO:0007669"/>
    <property type="project" value="TreeGrafter"/>
</dbReference>
<dbReference type="AlphaFoldDB" id="A0AAP0NA77"/>
<protein>
    <submittedName>
        <fullName evidence="6">Uncharacterized protein</fullName>
    </submittedName>
</protein>
<dbReference type="GO" id="GO:0046695">
    <property type="term" value="C:SLIK (SAGA-like) complex"/>
    <property type="evidence" value="ECO:0007669"/>
    <property type="project" value="InterPro"/>
</dbReference>
<dbReference type="EMBL" id="JBBPBK010000015">
    <property type="protein sequence ID" value="KAK9269275.1"/>
    <property type="molecule type" value="Genomic_DNA"/>
</dbReference>
<evidence type="ECO:0000256" key="3">
    <source>
        <dbReference type="ARBA" id="ARBA00023015"/>
    </source>
</evidence>
<keyword evidence="3" id="KW-0805">Transcription regulation</keyword>
<proteinExistence type="inferred from homology"/>
<dbReference type="GO" id="GO:0000124">
    <property type="term" value="C:SAGA complex"/>
    <property type="evidence" value="ECO:0007669"/>
    <property type="project" value="InterPro"/>
</dbReference>
<name>A0AAP0NA77_LIQFO</name>
<dbReference type="GO" id="GO:0016251">
    <property type="term" value="F:RNA polymerase II general transcription initiation factor activity"/>
    <property type="evidence" value="ECO:0007669"/>
    <property type="project" value="InterPro"/>
</dbReference>
<evidence type="ECO:0000256" key="1">
    <source>
        <dbReference type="ARBA" id="ARBA00004123"/>
    </source>
</evidence>
<dbReference type="PANTHER" id="PTHR10221:SF9">
    <property type="entry name" value="TRANSCRIPTION INITIATION FACTOR TFIID SUBUNIT 6"/>
    <property type="match status" value="1"/>
</dbReference>